<keyword evidence="5" id="KW-1185">Reference proteome</keyword>
<feature type="compositionally biased region" description="Basic and acidic residues" evidence="3">
    <location>
        <begin position="302"/>
        <end position="311"/>
    </location>
</feature>
<evidence type="ECO:0000256" key="1">
    <source>
        <dbReference type="ARBA" id="ARBA00006180"/>
    </source>
</evidence>
<comment type="similarity">
    <text evidence="1">Belongs to the SAPS family.</text>
</comment>
<sequence length="800" mass="87340">MFWSGNYLVVKELNLLLKEENVTLTQVLEADDILQECNADNKALIQFLTKPDILSELIGLITEEPPKNVELTSQYRHANIASEVLTSNLSMLRDRLSMDATQMNRLCNFVTKDPPLNPLLASYFSKTIKMLLERRPKQDWCSHAIVRLQVLEFFRSRRDFLPNLLKHISTSGICDTLKCFLDLEDPRGDFIKVVLEWFDEHQFLESLIQIICGTYDPHEAHLTSLQLSEKQEKAQNEGNEKFDSNHNATDEETQPQQDEVVNKNEENITNTNGETEELERPPSPRKGEEQGAGGGAAAQDQESSRQQERMREVAAANAADLLYDIALESSTELLYNIRWCAGREVAARLREEEAVRRLLQGVFTCAPAARARALLHAARVLLALLHARAEPGRHAALERALAPHLPLLHHALLHPPPDARAAAAAAGEARVGAARVAVAALLARLAQAEAPDVPTALVSLGTAGVLLELVFAFPQHNLLHGAVAALLAAAAANARYADRYVAHFLEDCDLLNRLMDAFEENEDKNGGGVRAGYMGHVVALLRALDAAPALGAALAAGAPGAARWPAFRDARLRPLLLRLDTPLGGCDPSKFSYETDYMADTLEDNYDYAAGGALDADAAAGDARGMDSAKNNFLELANERFNDDMWDDAPDDAEAAHDALAGASPWESAGGGAAGGGEEGWAQFDVFPARDPWRGAELQQQSELKQGLQNMHVSGFEDEDKDALTLILAQKMFTAFHNMSPDQDPSHPSHPLDPSHPSNPSDPSDTSHLSEPSHSSDPTHASEPLDFSDPSASSAGDEQR</sequence>
<evidence type="ECO:0000313" key="4">
    <source>
        <dbReference type="EMBL" id="CAH0720282.1"/>
    </source>
</evidence>
<dbReference type="GO" id="GO:0019903">
    <property type="term" value="F:protein phosphatase binding"/>
    <property type="evidence" value="ECO:0007669"/>
    <property type="project" value="InterPro"/>
</dbReference>
<feature type="compositionally biased region" description="Basic and acidic residues" evidence="3">
    <location>
        <begin position="278"/>
        <end position="289"/>
    </location>
</feature>
<reference evidence="4" key="1">
    <citation type="submission" date="2021-12" db="EMBL/GenBank/DDBJ databases">
        <authorList>
            <person name="Martin H S."/>
        </authorList>
    </citation>
    <scope>NUCLEOTIDE SEQUENCE</scope>
</reference>
<dbReference type="PANTHER" id="PTHR12634">
    <property type="entry name" value="SIT4 YEAST -ASSOCIATING PROTEIN-RELATED"/>
    <property type="match status" value="1"/>
</dbReference>
<dbReference type="Pfam" id="PF04499">
    <property type="entry name" value="SAPS"/>
    <property type="match status" value="1"/>
</dbReference>
<feature type="compositionally biased region" description="Polar residues" evidence="3">
    <location>
        <begin position="769"/>
        <end position="779"/>
    </location>
</feature>
<proteinExistence type="inferred from homology"/>
<organism evidence="4 5">
    <name type="scientific">Brenthis ino</name>
    <name type="common">lesser marbled fritillary</name>
    <dbReference type="NCBI Taxonomy" id="405034"/>
    <lineage>
        <taxon>Eukaryota</taxon>
        <taxon>Metazoa</taxon>
        <taxon>Ecdysozoa</taxon>
        <taxon>Arthropoda</taxon>
        <taxon>Hexapoda</taxon>
        <taxon>Insecta</taxon>
        <taxon>Pterygota</taxon>
        <taxon>Neoptera</taxon>
        <taxon>Endopterygota</taxon>
        <taxon>Lepidoptera</taxon>
        <taxon>Glossata</taxon>
        <taxon>Ditrysia</taxon>
        <taxon>Papilionoidea</taxon>
        <taxon>Nymphalidae</taxon>
        <taxon>Heliconiinae</taxon>
        <taxon>Argynnini</taxon>
        <taxon>Brenthis</taxon>
    </lineage>
</organism>
<keyword evidence="2" id="KW-0131">Cell cycle</keyword>
<dbReference type="Proteomes" id="UP000838878">
    <property type="component" value="Chromosome 14"/>
</dbReference>
<feature type="compositionally biased region" description="Polar residues" evidence="3">
    <location>
        <begin position="790"/>
        <end position="800"/>
    </location>
</feature>
<dbReference type="PANTHER" id="PTHR12634:SF8">
    <property type="entry name" value="FIERY MOUNTAIN, ISOFORM D"/>
    <property type="match status" value="1"/>
</dbReference>
<evidence type="ECO:0000313" key="5">
    <source>
        <dbReference type="Proteomes" id="UP000838878"/>
    </source>
</evidence>
<dbReference type="GO" id="GO:0019888">
    <property type="term" value="F:protein phosphatase regulator activity"/>
    <property type="evidence" value="ECO:0007669"/>
    <property type="project" value="TreeGrafter"/>
</dbReference>
<dbReference type="EMBL" id="OV170234">
    <property type="protein sequence ID" value="CAH0720282.1"/>
    <property type="molecule type" value="Genomic_DNA"/>
</dbReference>
<accession>A0A8J9VWN1</accession>
<feature type="compositionally biased region" description="Basic and acidic residues" evidence="3">
    <location>
        <begin position="229"/>
        <end position="244"/>
    </location>
</feature>
<feature type="non-terminal residue" evidence="4">
    <location>
        <position position="800"/>
    </location>
</feature>
<evidence type="ECO:0000256" key="2">
    <source>
        <dbReference type="ARBA" id="ARBA00023306"/>
    </source>
</evidence>
<feature type="region of interest" description="Disordered" evidence="3">
    <location>
        <begin position="229"/>
        <end position="311"/>
    </location>
</feature>
<dbReference type="InterPro" id="IPR007587">
    <property type="entry name" value="SAPS"/>
</dbReference>
<name>A0A8J9VWN1_9NEOP</name>
<feature type="compositionally biased region" description="Low complexity" evidence="3">
    <location>
        <begin position="755"/>
        <end position="767"/>
    </location>
</feature>
<gene>
    <name evidence="4" type="ORF">BINO364_LOCUS6531</name>
</gene>
<evidence type="ECO:0000256" key="3">
    <source>
        <dbReference type="SAM" id="MobiDB-lite"/>
    </source>
</evidence>
<dbReference type="OrthoDB" id="295029at2759"/>
<protein>
    <submittedName>
        <fullName evidence="4">Uncharacterized protein</fullName>
    </submittedName>
</protein>
<feature type="region of interest" description="Disordered" evidence="3">
    <location>
        <begin position="737"/>
        <end position="800"/>
    </location>
</feature>
<dbReference type="AlphaFoldDB" id="A0A8J9VWN1"/>